<dbReference type="Proteomes" id="UP000324611">
    <property type="component" value="Unassembled WGS sequence"/>
</dbReference>
<reference evidence="2 3" key="2">
    <citation type="submission" date="2019-09" db="EMBL/GenBank/DDBJ databases">
        <authorList>
            <person name="Jin C."/>
        </authorList>
    </citation>
    <scope>NUCLEOTIDE SEQUENCE [LARGE SCALE GENOMIC DNA]</scope>
    <source>
        <strain evidence="2 3">BN140078</strain>
    </source>
</reference>
<dbReference type="EMBL" id="VUOC01000002">
    <property type="protein sequence ID" value="KAA2243795.1"/>
    <property type="molecule type" value="Genomic_DNA"/>
</dbReference>
<dbReference type="PANTHER" id="PTHR36974:SF1">
    <property type="entry name" value="DOXX FAMILY MEMBRANE PROTEIN"/>
    <property type="match status" value="1"/>
</dbReference>
<dbReference type="RefSeq" id="WP_149838670.1">
    <property type="nucleotide sequence ID" value="NZ_VUOC01000002.1"/>
</dbReference>
<sequence length="153" mass="17191">MKVLIVLVAVFAISSLISRLTMHSWNVVFAGNMAMCLMLCFTALGHFLFTKGMVMMIPPFIPYKAAWVHITGVAEILLGLALLAPALRPYAGWILIVFFVLILPANIYAASQHLNLEKATYTGPGLAYLWFRIPEQVLYIIWVYYFTISRGAF</sequence>
<evidence type="ECO:0000313" key="3">
    <source>
        <dbReference type="Proteomes" id="UP000324611"/>
    </source>
</evidence>
<proteinExistence type="predicted"/>
<keyword evidence="1" id="KW-1133">Transmembrane helix</keyword>
<evidence type="ECO:0000313" key="2">
    <source>
        <dbReference type="EMBL" id="KAA2243795.1"/>
    </source>
</evidence>
<name>A0A5B2VXM7_9BACT</name>
<feature type="transmembrane region" description="Helical" evidence="1">
    <location>
        <begin position="29"/>
        <end position="49"/>
    </location>
</feature>
<reference evidence="2 3" key="1">
    <citation type="submission" date="2019-09" db="EMBL/GenBank/DDBJ databases">
        <title>Chitinophaga ginsengihumi sp. nov., isolated from soil of ginseng rhizosphere.</title>
        <authorList>
            <person name="Lee J."/>
        </authorList>
    </citation>
    <scope>NUCLEOTIDE SEQUENCE [LARGE SCALE GENOMIC DNA]</scope>
    <source>
        <strain evidence="2 3">BN140078</strain>
    </source>
</reference>
<comment type="caution">
    <text evidence="2">The sequence shown here is derived from an EMBL/GenBank/DDBJ whole genome shotgun (WGS) entry which is preliminary data.</text>
</comment>
<keyword evidence="1" id="KW-0812">Transmembrane</keyword>
<dbReference type="PANTHER" id="PTHR36974">
    <property type="entry name" value="MEMBRANE PROTEIN-RELATED"/>
    <property type="match status" value="1"/>
</dbReference>
<protein>
    <recommendedName>
        <fullName evidence="4">DoxX-like protein</fullName>
    </recommendedName>
</protein>
<keyword evidence="1" id="KW-0472">Membrane</keyword>
<accession>A0A5B2VXM7</accession>
<organism evidence="2 3">
    <name type="scientific">Chitinophaga agrisoli</name>
    <dbReference type="NCBI Taxonomy" id="2607653"/>
    <lineage>
        <taxon>Bacteria</taxon>
        <taxon>Pseudomonadati</taxon>
        <taxon>Bacteroidota</taxon>
        <taxon>Chitinophagia</taxon>
        <taxon>Chitinophagales</taxon>
        <taxon>Chitinophagaceae</taxon>
        <taxon>Chitinophaga</taxon>
    </lineage>
</organism>
<feature type="transmembrane region" description="Helical" evidence="1">
    <location>
        <begin position="90"/>
        <end position="109"/>
    </location>
</feature>
<dbReference type="AlphaFoldDB" id="A0A5B2VXM7"/>
<evidence type="ECO:0008006" key="4">
    <source>
        <dbReference type="Google" id="ProtNLM"/>
    </source>
</evidence>
<keyword evidence="3" id="KW-1185">Reference proteome</keyword>
<feature type="transmembrane region" description="Helical" evidence="1">
    <location>
        <begin position="61"/>
        <end position="84"/>
    </location>
</feature>
<gene>
    <name evidence="2" type="ORF">F0L74_15065</name>
</gene>
<evidence type="ECO:0000256" key="1">
    <source>
        <dbReference type="SAM" id="Phobius"/>
    </source>
</evidence>